<dbReference type="EMBL" id="CAKKNE010000002">
    <property type="protein sequence ID" value="CAH0368784.1"/>
    <property type="molecule type" value="Genomic_DNA"/>
</dbReference>
<evidence type="ECO:0000256" key="3">
    <source>
        <dbReference type="SAM" id="Phobius"/>
    </source>
</evidence>
<keyword evidence="1" id="KW-0175">Coiled coil</keyword>
<feature type="compositionally biased region" description="Polar residues" evidence="2">
    <location>
        <begin position="41"/>
        <end position="58"/>
    </location>
</feature>
<proteinExistence type="predicted"/>
<evidence type="ECO:0000313" key="5">
    <source>
        <dbReference type="Proteomes" id="UP000789595"/>
    </source>
</evidence>
<organism evidence="4 5">
    <name type="scientific">Pelagomonas calceolata</name>
    <dbReference type="NCBI Taxonomy" id="35677"/>
    <lineage>
        <taxon>Eukaryota</taxon>
        <taxon>Sar</taxon>
        <taxon>Stramenopiles</taxon>
        <taxon>Ochrophyta</taxon>
        <taxon>Pelagophyceae</taxon>
        <taxon>Pelagomonadales</taxon>
        <taxon>Pelagomonadaceae</taxon>
        <taxon>Pelagomonas</taxon>
    </lineage>
</organism>
<keyword evidence="5" id="KW-1185">Reference proteome</keyword>
<keyword evidence="3" id="KW-0472">Membrane</keyword>
<reference evidence="4" key="1">
    <citation type="submission" date="2021-11" db="EMBL/GenBank/DDBJ databases">
        <authorList>
            <consortium name="Genoscope - CEA"/>
            <person name="William W."/>
        </authorList>
    </citation>
    <scope>NUCLEOTIDE SEQUENCE</scope>
</reference>
<comment type="caution">
    <text evidence="4">The sequence shown here is derived from an EMBL/GenBank/DDBJ whole genome shotgun (WGS) entry which is preliminary data.</text>
</comment>
<keyword evidence="3" id="KW-1133">Transmembrane helix</keyword>
<accession>A0A8J2WVD1</accession>
<protein>
    <submittedName>
        <fullName evidence="4">Uncharacterized protein</fullName>
    </submittedName>
</protein>
<feature type="region of interest" description="Disordered" evidence="2">
    <location>
        <begin position="1"/>
        <end position="62"/>
    </location>
</feature>
<feature type="transmembrane region" description="Helical" evidence="3">
    <location>
        <begin position="230"/>
        <end position="249"/>
    </location>
</feature>
<name>A0A8J2WVD1_9STRA</name>
<evidence type="ECO:0000256" key="1">
    <source>
        <dbReference type="SAM" id="Coils"/>
    </source>
</evidence>
<dbReference type="Proteomes" id="UP000789595">
    <property type="component" value="Unassembled WGS sequence"/>
</dbReference>
<gene>
    <name evidence="4" type="ORF">PECAL_2P18720</name>
</gene>
<evidence type="ECO:0000256" key="2">
    <source>
        <dbReference type="SAM" id="MobiDB-lite"/>
    </source>
</evidence>
<dbReference type="AlphaFoldDB" id="A0A8J2WVD1"/>
<keyword evidence="3" id="KW-0812">Transmembrane</keyword>
<evidence type="ECO:0000313" key="4">
    <source>
        <dbReference type="EMBL" id="CAH0368784.1"/>
    </source>
</evidence>
<feature type="coiled-coil region" evidence="1">
    <location>
        <begin position="84"/>
        <end position="111"/>
    </location>
</feature>
<sequence>MSEMNLDGSEAAPTAAHILGDAPTEGAEAQAVTAGAGHGQHQAQETNASPEDTTSWSDLGTDDLHGDVVVVAPPATTTQPAPALSELAAERDALRERLLAVTAERDVLRERLLAVTAERDELRPRLPAEYVVVRADEALRTVHVLRRYGSFTAAQDLRLRLGAFDDTDWLVAGLAAERDPDAPARYCGTVFRDEYIYLDVRPAAEDDDASELTADEDDELAVQDDWPGDVVGAAALVLLAAMLAGCAVARRR</sequence>